<dbReference type="Proteomes" id="UP000276133">
    <property type="component" value="Unassembled WGS sequence"/>
</dbReference>
<evidence type="ECO:0000313" key="1">
    <source>
        <dbReference type="EMBL" id="RNA05082.1"/>
    </source>
</evidence>
<keyword evidence="2" id="KW-1185">Reference proteome</keyword>
<gene>
    <name evidence="1" type="ORF">BpHYR1_051548</name>
</gene>
<accession>A0A3M7Q1K2</accession>
<proteinExistence type="predicted"/>
<reference evidence="1 2" key="1">
    <citation type="journal article" date="2018" name="Sci. Rep.">
        <title>Genomic signatures of local adaptation to the degree of environmental predictability in rotifers.</title>
        <authorList>
            <person name="Franch-Gras L."/>
            <person name="Hahn C."/>
            <person name="Garcia-Roger E.M."/>
            <person name="Carmona M.J."/>
            <person name="Serra M."/>
            <person name="Gomez A."/>
        </authorList>
    </citation>
    <scope>NUCLEOTIDE SEQUENCE [LARGE SCALE GENOMIC DNA]</scope>
    <source>
        <strain evidence="1">HYR1</strain>
    </source>
</reference>
<evidence type="ECO:0000313" key="2">
    <source>
        <dbReference type="Proteomes" id="UP000276133"/>
    </source>
</evidence>
<name>A0A3M7Q1K2_BRAPC</name>
<dbReference type="EMBL" id="REGN01007863">
    <property type="protein sequence ID" value="RNA05082.1"/>
    <property type="molecule type" value="Genomic_DNA"/>
</dbReference>
<dbReference type="AlphaFoldDB" id="A0A3M7Q1K2"/>
<protein>
    <submittedName>
        <fullName evidence="1">Uncharacterized protein</fullName>
    </submittedName>
</protein>
<comment type="caution">
    <text evidence="1">The sequence shown here is derived from an EMBL/GenBank/DDBJ whole genome shotgun (WGS) entry which is preliminary data.</text>
</comment>
<organism evidence="1 2">
    <name type="scientific">Brachionus plicatilis</name>
    <name type="common">Marine rotifer</name>
    <name type="synonym">Brachionus muelleri</name>
    <dbReference type="NCBI Taxonomy" id="10195"/>
    <lineage>
        <taxon>Eukaryota</taxon>
        <taxon>Metazoa</taxon>
        <taxon>Spiralia</taxon>
        <taxon>Gnathifera</taxon>
        <taxon>Rotifera</taxon>
        <taxon>Eurotatoria</taxon>
        <taxon>Monogononta</taxon>
        <taxon>Pseudotrocha</taxon>
        <taxon>Ploima</taxon>
        <taxon>Brachionidae</taxon>
        <taxon>Brachionus</taxon>
    </lineage>
</organism>
<sequence>MSRTASTTTLVKCSASSGVTLVCRELRATWVSTSLSTLQGTFTRSKTSRAFCLAMSKPSTMILGCKPSDM</sequence>